<dbReference type="RefSeq" id="WP_021261233.1">
    <property type="nucleotide sequence ID" value="NZ_ATMT01000066.1"/>
</dbReference>
<protein>
    <submittedName>
        <fullName evidence="1">Uncharacterized protein</fullName>
    </submittedName>
</protein>
<dbReference type="EMBL" id="ATMT01000066">
    <property type="protein sequence ID" value="EPY05461.1"/>
    <property type="molecule type" value="Genomic_DNA"/>
</dbReference>
<dbReference type="AlphaFoldDB" id="S9TT25"/>
<name>S9TT25_PAEAL</name>
<organism evidence="1 2">
    <name type="scientific">Paenibacillus alvei TS-15</name>
    <dbReference type="NCBI Taxonomy" id="1117108"/>
    <lineage>
        <taxon>Bacteria</taxon>
        <taxon>Bacillati</taxon>
        <taxon>Bacillota</taxon>
        <taxon>Bacilli</taxon>
        <taxon>Bacillales</taxon>
        <taxon>Paenibacillaceae</taxon>
        <taxon>Paenibacillus</taxon>
    </lineage>
</organism>
<accession>S9TT25</accession>
<dbReference type="Proteomes" id="UP000015344">
    <property type="component" value="Unassembled WGS sequence"/>
</dbReference>
<proteinExistence type="predicted"/>
<evidence type="ECO:0000313" key="2">
    <source>
        <dbReference type="Proteomes" id="UP000015344"/>
    </source>
</evidence>
<gene>
    <name evidence="1" type="ORF">PAALTS15_19888</name>
</gene>
<reference evidence="1 2" key="1">
    <citation type="submission" date="2013-05" db="EMBL/GenBank/DDBJ databases">
        <authorList>
            <person name="Strain E.A."/>
            <person name="Brown E."/>
            <person name="Allard M.W."/>
            <person name="Luo Y.L."/>
        </authorList>
    </citation>
    <scope>NUCLEOTIDE SEQUENCE [LARGE SCALE GENOMIC DNA]</scope>
    <source>
        <strain evidence="1 2">TS-15</strain>
    </source>
</reference>
<evidence type="ECO:0000313" key="1">
    <source>
        <dbReference type="EMBL" id="EPY05461.1"/>
    </source>
</evidence>
<sequence>MSTDHHWNPVLYDSKLQFVSQYGTDVVGWLSPQQEREFLMWDAGRAIWQLTWQRQGQE</sequence>
<comment type="caution">
    <text evidence="1">The sequence shown here is derived from an EMBL/GenBank/DDBJ whole genome shotgun (WGS) entry which is preliminary data.</text>
</comment>
<dbReference type="PATRIC" id="fig|1117108.3.peg.4092"/>